<accession>A0ABP8RA32</accession>
<feature type="chain" id="PRO_5045315974" description="Peptidyl-prolyl cis-trans isomerase" evidence="7">
    <location>
        <begin position="20"/>
        <end position="304"/>
    </location>
</feature>
<evidence type="ECO:0000256" key="7">
    <source>
        <dbReference type="SAM" id="SignalP"/>
    </source>
</evidence>
<evidence type="ECO:0000256" key="2">
    <source>
        <dbReference type="ARBA" id="ARBA00006577"/>
    </source>
</evidence>
<evidence type="ECO:0000256" key="5">
    <source>
        <dbReference type="PROSITE-ProRule" id="PRU00277"/>
    </source>
</evidence>
<dbReference type="RefSeq" id="WP_345475834.1">
    <property type="nucleotide sequence ID" value="NZ_BAABHF010000081.1"/>
</dbReference>
<evidence type="ECO:0000259" key="8">
    <source>
        <dbReference type="PROSITE" id="PS50059"/>
    </source>
</evidence>
<comment type="caution">
    <text evidence="9">The sequence shown here is derived from an EMBL/GenBank/DDBJ whole genome shotgun (WGS) entry which is preliminary data.</text>
</comment>
<dbReference type="GO" id="GO:0016853">
    <property type="term" value="F:isomerase activity"/>
    <property type="evidence" value="ECO:0007669"/>
    <property type="project" value="UniProtKB-KW"/>
</dbReference>
<sequence length="304" mass="31291">MRRAVPWVLLALLVSCAAACSGGGLPDGVKVTGALGRQPTVRIPGSAPGGELGVKTLHSGKGTKVAAGDLVAANYVGYRWNGGDHKLIASSYDSGHPAMFPYGHLVPGLNKALAGQRPGGRVVAVIPPGQGYGANGYAALQIGGSDSLVFVLDVLAVYPNGAAAHGAAEPQSEAGLPRVTTGAVPSLTIPSGRPPAKLTVRTIVRGTGKPVEARQTVVYHDLGQIWRNHKTFESSRDRGHPDSVVVGARQMIDGWDRAVVGKPVGSRVLVVVPPSLGYGKKGHSASGITRSDTLVFVIDILAAY</sequence>
<dbReference type="InterPro" id="IPR046357">
    <property type="entry name" value="PPIase_dom_sf"/>
</dbReference>
<reference evidence="10" key="1">
    <citation type="journal article" date="2019" name="Int. J. Syst. Evol. Microbiol.">
        <title>The Global Catalogue of Microorganisms (GCM) 10K type strain sequencing project: providing services to taxonomists for standard genome sequencing and annotation.</title>
        <authorList>
            <consortium name="The Broad Institute Genomics Platform"/>
            <consortium name="The Broad Institute Genome Sequencing Center for Infectious Disease"/>
            <person name="Wu L."/>
            <person name="Ma J."/>
        </authorList>
    </citation>
    <scope>NUCLEOTIDE SEQUENCE [LARGE SCALE GENOMIC DNA]</scope>
    <source>
        <strain evidence="10">JCM 17933</strain>
    </source>
</reference>
<evidence type="ECO:0000256" key="1">
    <source>
        <dbReference type="ARBA" id="ARBA00000971"/>
    </source>
</evidence>
<dbReference type="PANTHER" id="PTHR43811:SF19">
    <property type="entry name" value="39 KDA FK506-BINDING NUCLEAR PROTEIN"/>
    <property type="match status" value="1"/>
</dbReference>
<proteinExistence type="inferred from homology"/>
<evidence type="ECO:0000256" key="4">
    <source>
        <dbReference type="ARBA" id="ARBA00023235"/>
    </source>
</evidence>
<keyword evidence="10" id="KW-1185">Reference proteome</keyword>
<dbReference type="Proteomes" id="UP001500503">
    <property type="component" value="Unassembled WGS sequence"/>
</dbReference>
<feature type="domain" description="PPIase FKBP-type" evidence="8">
    <location>
        <begin position="68"/>
        <end position="158"/>
    </location>
</feature>
<dbReference type="PROSITE" id="PS51257">
    <property type="entry name" value="PROKAR_LIPOPROTEIN"/>
    <property type="match status" value="1"/>
</dbReference>
<keyword evidence="3 5" id="KW-0697">Rotamase</keyword>
<dbReference type="InterPro" id="IPR001179">
    <property type="entry name" value="PPIase_FKBP_dom"/>
</dbReference>
<protein>
    <recommendedName>
        <fullName evidence="6">Peptidyl-prolyl cis-trans isomerase</fullName>
        <ecNumber evidence="6">5.2.1.8</ecNumber>
    </recommendedName>
</protein>
<dbReference type="Pfam" id="PF00254">
    <property type="entry name" value="FKBP_C"/>
    <property type="match status" value="2"/>
</dbReference>
<dbReference type="PANTHER" id="PTHR43811">
    <property type="entry name" value="FKBP-TYPE PEPTIDYL-PROLYL CIS-TRANS ISOMERASE FKPA"/>
    <property type="match status" value="1"/>
</dbReference>
<gene>
    <name evidence="9" type="ORF">GCM10023191_101290</name>
</gene>
<feature type="domain" description="PPIase FKBP-type" evidence="8">
    <location>
        <begin position="214"/>
        <end position="304"/>
    </location>
</feature>
<dbReference type="PROSITE" id="PS50059">
    <property type="entry name" value="FKBP_PPIASE"/>
    <property type="match status" value="2"/>
</dbReference>
<comment type="catalytic activity">
    <reaction evidence="1 5 6">
        <text>[protein]-peptidylproline (omega=180) = [protein]-peptidylproline (omega=0)</text>
        <dbReference type="Rhea" id="RHEA:16237"/>
        <dbReference type="Rhea" id="RHEA-COMP:10747"/>
        <dbReference type="Rhea" id="RHEA-COMP:10748"/>
        <dbReference type="ChEBI" id="CHEBI:83833"/>
        <dbReference type="ChEBI" id="CHEBI:83834"/>
        <dbReference type="EC" id="5.2.1.8"/>
    </reaction>
</comment>
<dbReference type="Gene3D" id="3.10.50.40">
    <property type="match status" value="2"/>
</dbReference>
<dbReference type="EC" id="5.2.1.8" evidence="6"/>
<organism evidence="9 10">
    <name type="scientific">Actinoallomurus oryzae</name>
    <dbReference type="NCBI Taxonomy" id="502180"/>
    <lineage>
        <taxon>Bacteria</taxon>
        <taxon>Bacillati</taxon>
        <taxon>Actinomycetota</taxon>
        <taxon>Actinomycetes</taxon>
        <taxon>Streptosporangiales</taxon>
        <taxon>Thermomonosporaceae</taxon>
        <taxon>Actinoallomurus</taxon>
    </lineage>
</organism>
<keyword evidence="7" id="KW-0732">Signal</keyword>
<evidence type="ECO:0000313" key="9">
    <source>
        <dbReference type="EMBL" id="GAA4522182.1"/>
    </source>
</evidence>
<evidence type="ECO:0000256" key="3">
    <source>
        <dbReference type="ARBA" id="ARBA00023110"/>
    </source>
</evidence>
<evidence type="ECO:0000256" key="6">
    <source>
        <dbReference type="RuleBase" id="RU003915"/>
    </source>
</evidence>
<keyword evidence="4 5" id="KW-0413">Isomerase</keyword>
<dbReference type="EMBL" id="BAABHF010000081">
    <property type="protein sequence ID" value="GAA4522182.1"/>
    <property type="molecule type" value="Genomic_DNA"/>
</dbReference>
<evidence type="ECO:0000313" key="10">
    <source>
        <dbReference type="Proteomes" id="UP001500503"/>
    </source>
</evidence>
<dbReference type="SUPFAM" id="SSF54534">
    <property type="entry name" value="FKBP-like"/>
    <property type="match status" value="2"/>
</dbReference>
<comment type="similarity">
    <text evidence="2 6">Belongs to the FKBP-type PPIase family.</text>
</comment>
<name>A0ABP8RA32_9ACTN</name>
<feature type="signal peptide" evidence="7">
    <location>
        <begin position="1"/>
        <end position="19"/>
    </location>
</feature>